<dbReference type="CDD" id="cd03257">
    <property type="entry name" value="ABC_NikE_OppD_transporters"/>
    <property type="match status" value="1"/>
</dbReference>
<organism evidence="6 7">
    <name type="scientific">Anaerotruncus colihominis</name>
    <dbReference type="NCBI Taxonomy" id="169435"/>
    <lineage>
        <taxon>Bacteria</taxon>
        <taxon>Bacillati</taxon>
        <taxon>Bacillota</taxon>
        <taxon>Clostridia</taxon>
        <taxon>Eubacteriales</taxon>
        <taxon>Oscillospiraceae</taxon>
        <taxon>Anaerotruncus</taxon>
    </lineage>
</organism>
<dbReference type="Gene3D" id="3.40.50.300">
    <property type="entry name" value="P-loop containing nucleotide triphosphate hydrolases"/>
    <property type="match status" value="1"/>
</dbReference>
<keyword evidence="3" id="KW-0547">Nucleotide-binding</keyword>
<dbReference type="Pfam" id="PF00005">
    <property type="entry name" value="ABC_tran"/>
    <property type="match status" value="1"/>
</dbReference>
<evidence type="ECO:0000259" key="5">
    <source>
        <dbReference type="PROSITE" id="PS50893"/>
    </source>
</evidence>
<dbReference type="GO" id="GO:0015833">
    <property type="term" value="P:peptide transport"/>
    <property type="evidence" value="ECO:0007669"/>
    <property type="project" value="InterPro"/>
</dbReference>
<feature type="domain" description="ABC transporter" evidence="5">
    <location>
        <begin position="7"/>
        <end position="251"/>
    </location>
</feature>
<dbReference type="InterPro" id="IPR017871">
    <property type="entry name" value="ABC_transporter-like_CS"/>
</dbReference>
<accession>A0A845QHA9</accession>
<dbReference type="SMART" id="SM00382">
    <property type="entry name" value="AAA"/>
    <property type="match status" value="1"/>
</dbReference>
<name>A0A845QHA9_9FIRM</name>
<dbReference type="EMBL" id="QXWK01000001">
    <property type="protein sequence ID" value="NBH60275.1"/>
    <property type="molecule type" value="Genomic_DNA"/>
</dbReference>
<comment type="caution">
    <text evidence="6">The sequence shown here is derived from an EMBL/GenBank/DDBJ whole genome shotgun (WGS) entry which is preliminary data.</text>
</comment>
<dbReference type="InterPro" id="IPR003439">
    <property type="entry name" value="ABC_transporter-like_ATP-bd"/>
</dbReference>
<evidence type="ECO:0000313" key="7">
    <source>
        <dbReference type="Proteomes" id="UP000446866"/>
    </source>
</evidence>
<evidence type="ECO:0000256" key="2">
    <source>
        <dbReference type="ARBA" id="ARBA00022448"/>
    </source>
</evidence>
<dbReference type="InterPro" id="IPR027417">
    <property type="entry name" value="P-loop_NTPase"/>
</dbReference>
<dbReference type="InterPro" id="IPR050319">
    <property type="entry name" value="ABC_transp_ATP-bind"/>
</dbReference>
<evidence type="ECO:0000256" key="1">
    <source>
        <dbReference type="ARBA" id="ARBA00005417"/>
    </source>
</evidence>
<dbReference type="PROSITE" id="PS50893">
    <property type="entry name" value="ABC_TRANSPORTER_2"/>
    <property type="match status" value="1"/>
</dbReference>
<proteinExistence type="inferred from homology"/>
<dbReference type="GO" id="GO:0016887">
    <property type="term" value="F:ATP hydrolysis activity"/>
    <property type="evidence" value="ECO:0007669"/>
    <property type="project" value="InterPro"/>
</dbReference>
<dbReference type="AlphaFoldDB" id="A0A845QHA9"/>
<dbReference type="Proteomes" id="UP000446866">
    <property type="component" value="Unassembled WGS sequence"/>
</dbReference>
<dbReference type="PANTHER" id="PTHR43776:SF7">
    <property type="entry name" value="D,D-DIPEPTIDE TRANSPORT ATP-BINDING PROTEIN DDPF-RELATED"/>
    <property type="match status" value="1"/>
</dbReference>
<dbReference type="FunFam" id="3.40.50.300:FF:000016">
    <property type="entry name" value="Oligopeptide ABC transporter ATP-binding component"/>
    <property type="match status" value="1"/>
</dbReference>
<comment type="similarity">
    <text evidence="1">Belongs to the ABC transporter superfamily.</text>
</comment>
<keyword evidence="2" id="KW-0813">Transport</keyword>
<sequence length="320" mass="35862">MNRETLMELDHVKKSFDVAGGGKLMAVNDITLSIGKGEILGLVGESGCGKTTLGRTVVKLYQPSEGSIKYNGKDIWKFNKEENFTYRQKVQMVFQDPYASLDPLVMVGSSIDEGMEIHKIGTKAERQEKVVELLQLVGLNKEHVNRYPHEFSGGQRQRIGIARALAMDPELIVCDEPISALDVSIQAQIVNLLMRLQEERGLSYLFITHDLSMVRQISDRIAVMYLGSIVELAPSDELYKNHAHPYTKALLSAIPIPNPTIERKRKRMLLTGDVPSPINLPQGCNFAMRCPYATDRCRAEKPQLREIAEGHFAACHLTEK</sequence>
<dbReference type="InterPro" id="IPR013563">
    <property type="entry name" value="Oligopep_ABC_C"/>
</dbReference>
<keyword evidence="4 6" id="KW-0067">ATP-binding</keyword>
<evidence type="ECO:0000256" key="3">
    <source>
        <dbReference type="ARBA" id="ARBA00022741"/>
    </source>
</evidence>
<evidence type="ECO:0000313" key="6">
    <source>
        <dbReference type="EMBL" id="NBH60275.1"/>
    </source>
</evidence>
<dbReference type="GO" id="GO:0005524">
    <property type="term" value="F:ATP binding"/>
    <property type="evidence" value="ECO:0007669"/>
    <property type="project" value="UniProtKB-KW"/>
</dbReference>
<dbReference type="GO" id="GO:0055085">
    <property type="term" value="P:transmembrane transport"/>
    <property type="evidence" value="ECO:0007669"/>
    <property type="project" value="UniProtKB-ARBA"/>
</dbReference>
<keyword evidence="7" id="KW-1185">Reference proteome</keyword>
<protein>
    <submittedName>
        <fullName evidence="6">ABC transporter ATP-binding protein</fullName>
    </submittedName>
</protein>
<gene>
    <name evidence="6" type="ORF">D0435_01125</name>
</gene>
<dbReference type="NCBIfam" id="TIGR01727">
    <property type="entry name" value="oligo_HPY"/>
    <property type="match status" value="1"/>
</dbReference>
<reference evidence="6 7" key="1">
    <citation type="submission" date="2018-08" db="EMBL/GenBank/DDBJ databases">
        <title>Murine metabolic-syndrome-specific gut microbial biobank.</title>
        <authorList>
            <person name="Liu C."/>
        </authorList>
    </citation>
    <scope>NUCLEOTIDE SEQUENCE [LARGE SCALE GENOMIC DNA]</scope>
    <source>
        <strain evidence="6 7">28</strain>
    </source>
</reference>
<dbReference type="PANTHER" id="PTHR43776">
    <property type="entry name" value="TRANSPORT ATP-BINDING PROTEIN"/>
    <property type="match status" value="1"/>
</dbReference>
<dbReference type="PROSITE" id="PS00211">
    <property type="entry name" value="ABC_TRANSPORTER_1"/>
    <property type="match status" value="1"/>
</dbReference>
<dbReference type="RefSeq" id="WP_160200570.1">
    <property type="nucleotide sequence ID" value="NZ_QXWK01000001.1"/>
</dbReference>
<dbReference type="InterPro" id="IPR003593">
    <property type="entry name" value="AAA+_ATPase"/>
</dbReference>
<evidence type="ECO:0000256" key="4">
    <source>
        <dbReference type="ARBA" id="ARBA00022840"/>
    </source>
</evidence>
<dbReference type="Pfam" id="PF08352">
    <property type="entry name" value="oligo_HPY"/>
    <property type="match status" value="1"/>
</dbReference>
<dbReference type="SUPFAM" id="SSF52540">
    <property type="entry name" value="P-loop containing nucleoside triphosphate hydrolases"/>
    <property type="match status" value="1"/>
</dbReference>